<evidence type="ECO:0000313" key="9">
    <source>
        <dbReference type="Proteomes" id="UP000436694"/>
    </source>
</evidence>
<dbReference type="Gene3D" id="2.40.30.10">
    <property type="entry name" value="Translation factors"/>
    <property type="match status" value="1"/>
</dbReference>
<dbReference type="PANTHER" id="PTHR19384:SF128">
    <property type="entry name" value="NADPH OXIDOREDUCTASE A"/>
    <property type="match status" value="1"/>
</dbReference>
<dbReference type="InterPro" id="IPR017927">
    <property type="entry name" value="FAD-bd_FR_type"/>
</dbReference>
<dbReference type="GO" id="GO:0005829">
    <property type="term" value="C:cytosol"/>
    <property type="evidence" value="ECO:0007669"/>
    <property type="project" value="TreeGrafter"/>
</dbReference>
<dbReference type="InterPro" id="IPR001094">
    <property type="entry name" value="Flavdoxin-like"/>
</dbReference>
<keyword evidence="9" id="KW-1185">Reference proteome</keyword>
<keyword evidence="4" id="KW-0249">Electron transport</keyword>
<dbReference type="Gene3D" id="3.40.50.80">
    <property type="entry name" value="Nucleotide-binding domain of ferredoxin-NADP reductase (FNR) module"/>
    <property type="match status" value="1"/>
</dbReference>
<dbReference type="SUPFAM" id="SSF63380">
    <property type="entry name" value="Riboflavin synthase domain-like"/>
    <property type="match status" value="1"/>
</dbReference>
<keyword evidence="4" id="KW-0813">Transport</keyword>
<dbReference type="GO" id="GO:0016491">
    <property type="term" value="F:oxidoreductase activity"/>
    <property type="evidence" value="ECO:0007669"/>
    <property type="project" value="InterPro"/>
</dbReference>
<dbReference type="SUPFAM" id="SSF52343">
    <property type="entry name" value="Ferredoxin reductase-like, C-terminal NADP-linked domain"/>
    <property type="match status" value="1"/>
</dbReference>
<dbReference type="InterPro" id="IPR001709">
    <property type="entry name" value="Flavoprot_Pyr_Nucl_cyt_Rdtase"/>
</dbReference>
<dbReference type="InterPro" id="IPR008254">
    <property type="entry name" value="Flavodoxin/NO_synth"/>
</dbReference>
<dbReference type="GO" id="GO:0010181">
    <property type="term" value="F:FMN binding"/>
    <property type="evidence" value="ECO:0007669"/>
    <property type="project" value="InterPro"/>
</dbReference>
<dbReference type="Gene3D" id="3.40.50.360">
    <property type="match status" value="1"/>
</dbReference>
<name>A0A844ATC1_9RHOB</name>
<evidence type="ECO:0000259" key="7">
    <source>
        <dbReference type="PROSITE" id="PS51384"/>
    </source>
</evidence>
<reference evidence="8 9" key="1">
    <citation type="submission" date="2019-10" db="EMBL/GenBank/DDBJ databases">
        <title>Epibacterium sp. nov., isolated from seawater.</title>
        <authorList>
            <person name="Zhang X."/>
            <person name="Li N."/>
        </authorList>
    </citation>
    <scope>NUCLEOTIDE SEQUENCE [LARGE SCALE GENOMIC DNA]</scope>
    <source>
        <strain evidence="8 9">SM1969</strain>
    </source>
</reference>
<dbReference type="Proteomes" id="UP000436694">
    <property type="component" value="Unassembled WGS sequence"/>
</dbReference>
<accession>A0A844ATC1</accession>
<sequence length="510" mass="55317">MSQTILAFGSESGNAERLANQFAERLQANDPHSAPHSTPLCPLPLNQVDCSKLGADDLLLVITSSFGDGEPPANAEAFLDQLPAACSFRYAVFGLGDVSYPNFCGYSKDLDAALSQKGAHPIAARVDADIYFDGFFDQWFDAISRYLAGDPAQAAALDLQVAAYGDSAPYEAKILRHDRISDSVLNVELDIAGSGIQYAPGDLVYLYPQNDPFLMMALATWFEADVSALAQKDLRALPKTLLKTVARATGDSDLAELLKFKNRAALQDYLYGLDILDLLETRDPGKLITLDDLQEVLPDIAPRAYSIASASPQKLRLCMREISYDHSGRKHLGLSTGYMAARAVGDSVPIAVRPNPEFAFDADRPALMIGTGVGVAPFISYLEQQSQQDESQTNILCFGEKLSHCDFLYGDFLTSCQAMGTLSTLITAYSRDHEQKFYVQDAMRANADALYGAIQSGAVIYVCGNKSHLGGAVNDALLDVFQQAGQNSPEEASAMLRALETAGRIRRDLF</sequence>
<dbReference type="InterPro" id="IPR029039">
    <property type="entry name" value="Flavoprotein-like_sf"/>
</dbReference>
<evidence type="ECO:0000259" key="6">
    <source>
        <dbReference type="PROSITE" id="PS50902"/>
    </source>
</evidence>
<dbReference type="InterPro" id="IPR017938">
    <property type="entry name" value="Riboflavin_synthase-like_b-brl"/>
</dbReference>
<dbReference type="PROSITE" id="PS50902">
    <property type="entry name" value="FLAVODOXIN_LIKE"/>
    <property type="match status" value="1"/>
</dbReference>
<evidence type="ECO:0000256" key="1">
    <source>
        <dbReference type="ARBA" id="ARBA00001917"/>
    </source>
</evidence>
<proteinExistence type="predicted"/>
<evidence type="ECO:0000256" key="2">
    <source>
        <dbReference type="ARBA" id="ARBA00022630"/>
    </source>
</evidence>
<evidence type="ECO:0000256" key="3">
    <source>
        <dbReference type="ARBA" id="ARBA00022643"/>
    </source>
</evidence>
<dbReference type="GO" id="GO:0050660">
    <property type="term" value="F:flavin adenine dinucleotide binding"/>
    <property type="evidence" value="ECO:0007669"/>
    <property type="project" value="TreeGrafter"/>
</dbReference>
<feature type="domain" description="FAD-binding FR-type" evidence="7">
    <location>
        <begin position="167"/>
        <end position="361"/>
    </location>
</feature>
<dbReference type="EMBL" id="WIXK01000003">
    <property type="protein sequence ID" value="MQY42578.1"/>
    <property type="molecule type" value="Genomic_DNA"/>
</dbReference>
<dbReference type="AlphaFoldDB" id="A0A844ATC1"/>
<dbReference type="Pfam" id="PF00258">
    <property type="entry name" value="Flavodoxin_1"/>
    <property type="match status" value="1"/>
</dbReference>
<protein>
    <submittedName>
        <fullName evidence="8">Sulfite reductase flavoprotein subunit alpha</fullName>
    </submittedName>
</protein>
<dbReference type="SUPFAM" id="SSF52218">
    <property type="entry name" value="Flavoproteins"/>
    <property type="match status" value="1"/>
</dbReference>
<dbReference type="InterPro" id="IPR039261">
    <property type="entry name" value="FNR_nucleotide-bd"/>
</dbReference>
<dbReference type="PANTHER" id="PTHR19384">
    <property type="entry name" value="NITRIC OXIDE SYNTHASE-RELATED"/>
    <property type="match status" value="1"/>
</dbReference>
<comment type="caution">
    <text evidence="8">The sequence shown here is derived from an EMBL/GenBank/DDBJ whole genome shotgun (WGS) entry which is preliminary data.</text>
</comment>
<dbReference type="InterPro" id="IPR023173">
    <property type="entry name" value="NADPH_Cyt_P450_Rdtase_alpha"/>
</dbReference>
<dbReference type="PRINTS" id="PR00369">
    <property type="entry name" value="FLAVODOXIN"/>
</dbReference>
<dbReference type="RefSeq" id="WP_153546866.1">
    <property type="nucleotide sequence ID" value="NZ_WIXK01000003.1"/>
</dbReference>
<keyword evidence="2" id="KW-0285">Flavoprotein</keyword>
<organism evidence="8 9">
    <name type="scientific">Tritonibacter aquimaris</name>
    <dbReference type="NCBI Taxonomy" id="2663379"/>
    <lineage>
        <taxon>Bacteria</taxon>
        <taxon>Pseudomonadati</taxon>
        <taxon>Pseudomonadota</taxon>
        <taxon>Alphaproteobacteria</taxon>
        <taxon>Rhodobacterales</taxon>
        <taxon>Paracoccaceae</taxon>
        <taxon>Tritonibacter</taxon>
    </lineage>
</organism>
<keyword evidence="5" id="KW-0028">Amino-acid biosynthesis</keyword>
<dbReference type="PRINTS" id="PR00371">
    <property type="entry name" value="FPNCR"/>
</dbReference>
<dbReference type="Pfam" id="PF00175">
    <property type="entry name" value="NAD_binding_1"/>
    <property type="match status" value="1"/>
</dbReference>
<feature type="domain" description="Flavodoxin-like" evidence="6">
    <location>
        <begin position="4"/>
        <end position="144"/>
    </location>
</feature>
<dbReference type="GO" id="GO:0019344">
    <property type="term" value="P:cysteine biosynthetic process"/>
    <property type="evidence" value="ECO:0007669"/>
    <property type="project" value="UniProtKB-KW"/>
</dbReference>
<dbReference type="Gene3D" id="1.20.990.10">
    <property type="entry name" value="NADPH-cytochrome p450 Reductase, Chain A, domain 3"/>
    <property type="match status" value="1"/>
</dbReference>
<keyword evidence="5" id="KW-0198">Cysteine biosynthesis</keyword>
<gene>
    <name evidence="8" type="ORF">GG681_07975</name>
</gene>
<evidence type="ECO:0000256" key="5">
    <source>
        <dbReference type="ARBA" id="ARBA00023192"/>
    </source>
</evidence>
<dbReference type="PROSITE" id="PS51384">
    <property type="entry name" value="FAD_FR"/>
    <property type="match status" value="1"/>
</dbReference>
<evidence type="ECO:0000313" key="8">
    <source>
        <dbReference type="EMBL" id="MQY42578.1"/>
    </source>
</evidence>
<evidence type="ECO:0000256" key="4">
    <source>
        <dbReference type="ARBA" id="ARBA00022982"/>
    </source>
</evidence>
<keyword evidence="3" id="KW-0288">FMN</keyword>
<dbReference type="InterPro" id="IPR001433">
    <property type="entry name" value="OxRdtase_FAD/NAD-bd"/>
</dbReference>
<comment type="cofactor">
    <cofactor evidence="1">
        <name>FMN</name>
        <dbReference type="ChEBI" id="CHEBI:58210"/>
    </cofactor>
</comment>